<proteinExistence type="predicted"/>
<evidence type="ECO:0000256" key="7">
    <source>
        <dbReference type="ARBA" id="ARBA00023121"/>
    </source>
</evidence>
<evidence type="ECO:0000256" key="8">
    <source>
        <dbReference type="ARBA" id="ARBA00023136"/>
    </source>
</evidence>
<feature type="region of interest" description="Disordered" evidence="9">
    <location>
        <begin position="744"/>
        <end position="814"/>
    </location>
</feature>
<dbReference type="GO" id="GO:0005789">
    <property type="term" value="C:endoplasmic reticulum membrane"/>
    <property type="evidence" value="ECO:0007669"/>
    <property type="project" value="UniProtKB-SubCell"/>
</dbReference>
<feature type="region of interest" description="Disordered" evidence="9">
    <location>
        <begin position="1"/>
        <end position="40"/>
    </location>
</feature>
<evidence type="ECO:0000256" key="2">
    <source>
        <dbReference type="ARBA" id="ARBA00022448"/>
    </source>
</evidence>
<reference evidence="12" key="1">
    <citation type="submission" date="2025-08" db="UniProtKB">
        <authorList>
            <consortium name="RefSeq"/>
        </authorList>
    </citation>
    <scope>IDENTIFICATION</scope>
    <source>
        <tissue evidence="12">Sperm</tissue>
    </source>
</reference>
<sequence length="839" mass="89057">MEPEHREPGYGGSEPTGSQEDPSLHLQRSSSDGSDLLLMDTQDLDESNLCFDEAVFYEDPPPCIRLEHPYSSLPSLPQAQGLEQGVPLGSTWSQLPCSPTPLHGSMRFPELGLRDDRARPVSPPCTLPLGSLSRFPAAESSLVDGELPSGRCPGKVRKAAATTALGSPVRQNAGDAPRGSSYLRVPEEVEMRVEGARRRLSVALSKFVAGEESGRGARKLSVSLTELTKIMSGNNSDEGESEVEEAMVEVMGGGGGGAVRNRATEDAAKSDSLDWIFKASTGRRDMRQGLHLELQDLPGGGPLLKKSSTFEHERALQRGPFTPPPRHHHHHPRGVDTDPGPSEKEEEDPTTTPGPGTKRGDRVPLETLCLLSLLAYTWLIFPLPPLPSGLLLGAAWGFAAAMGSMWLQAGTAGGPRAPGRASIRMGHGLRGRGNLKTPAGPSVHQGWMNEVDAYDPETFHSSALRGVRVELRGATLSLSRTAPGTKDPEPCGSGGSSSRTRMLDIAGCTLSLAPARLAEKRTWSKKYPIVLALRGAASAGAEGVRSGAARVAGSEGGAALFLFGRTGREKEEWFQRFLHASQGADGDHAESHGPCWSNDHGKDAAGPRAPLSYERYMKSFIHVDGPSLPHGACGSPACASQVGGEVACINALIGRVLWDALTSEQWAQLISSKIQQKLGKIRLPPLLDALELTELDMGKDALRILRAFPPTLDAQGLWVELDVSYSGSFEMTLETKLNLSKLGKEEAEGGRAAQDLGRRRRSRVKTIEDSEDESSAESSLDGDDGGGGGDGTEAVPGGQAERREATQIKIRAACTRHRGGAAPLLANASGGAQTPAESG</sequence>
<evidence type="ECO:0000256" key="3">
    <source>
        <dbReference type="ARBA" id="ARBA00022692"/>
    </source>
</evidence>
<keyword evidence="11" id="KW-1185">Reference proteome</keyword>
<feature type="region of interest" description="Disordered" evidence="9">
    <location>
        <begin position="820"/>
        <end position="839"/>
    </location>
</feature>
<feature type="domain" description="SMP-LTD" evidence="10">
    <location>
        <begin position="652"/>
        <end position="839"/>
    </location>
</feature>
<organism evidence="11 12">
    <name type="scientific">Petromyzon marinus</name>
    <name type="common">Sea lamprey</name>
    <dbReference type="NCBI Taxonomy" id="7757"/>
    <lineage>
        <taxon>Eukaryota</taxon>
        <taxon>Metazoa</taxon>
        <taxon>Chordata</taxon>
        <taxon>Craniata</taxon>
        <taxon>Vertebrata</taxon>
        <taxon>Cyclostomata</taxon>
        <taxon>Hyperoartia</taxon>
        <taxon>Petromyzontiformes</taxon>
        <taxon>Petromyzontidae</taxon>
        <taxon>Petromyzon</taxon>
    </lineage>
</organism>
<dbReference type="CDD" id="cd21675">
    <property type="entry name" value="SMP_TEX2"/>
    <property type="match status" value="1"/>
</dbReference>
<keyword evidence="7" id="KW-0446">Lipid-binding</keyword>
<keyword evidence="8" id="KW-0472">Membrane</keyword>
<name>A0AAJ7TFJ2_PETMA</name>
<dbReference type="GO" id="GO:0008289">
    <property type="term" value="F:lipid binding"/>
    <property type="evidence" value="ECO:0007669"/>
    <property type="project" value="UniProtKB-KW"/>
</dbReference>
<dbReference type="PANTHER" id="PTHR13466:SF0">
    <property type="entry name" value="SMP-LTD DOMAIN-CONTAINING PROTEIN"/>
    <property type="match status" value="1"/>
</dbReference>
<feature type="compositionally biased region" description="Acidic residues" evidence="9">
    <location>
        <begin position="769"/>
        <end position="784"/>
    </location>
</feature>
<dbReference type="PROSITE" id="PS51847">
    <property type="entry name" value="SMP"/>
    <property type="match status" value="1"/>
</dbReference>
<accession>A0AAJ7TFJ2</accession>
<keyword evidence="2" id="KW-0813">Transport</keyword>
<keyword evidence="3" id="KW-0812">Transmembrane</keyword>
<feature type="compositionally biased region" description="Low complexity" evidence="9">
    <location>
        <begin position="29"/>
        <end position="40"/>
    </location>
</feature>
<dbReference type="GeneID" id="116946181"/>
<dbReference type="Proteomes" id="UP001318040">
    <property type="component" value="Chromosome 26"/>
</dbReference>
<keyword evidence="6" id="KW-0445">Lipid transport</keyword>
<evidence type="ECO:0000256" key="9">
    <source>
        <dbReference type="SAM" id="MobiDB-lite"/>
    </source>
</evidence>
<feature type="region of interest" description="Disordered" evidence="9">
    <location>
        <begin position="479"/>
        <end position="498"/>
    </location>
</feature>
<evidence type="ECO:0000256" key="6">
    <source>
        <dbReference type="ARBA" id="ARBA00023055"/>
    </source>
</evidence>
<evidence type="ECO:0000256" key="1">
    <source>
        <dbReference type="ARBA" id="ARBA00004586"/>
    </source>
</evidence>
<dbReference type="GO" id="GO:0006869">
    <property type="term" value="P:lipid transport"/>
    <property type="evidence" value="ECO:0007669"/>
    <property type="project" value="UniProtKB-KW"/>
</dbReference>
<evidence type="ECO:0000313" key="11">
    <source>
        <dbReference type="Proteomes" id="UP001318040"/>
    </source>
</evidence>
<dbReference type="KEGG" id="pmrn:116946181"/>
<feature type="compositionally biased region" description="Polar residues" evidence="9">
    <location>
        <begin position="830"/>
        <end position="839"/>
    </location>
</feature>
<dbReference type="InterPro" id="IPR031468">
    <property type="entry name" value="SMP_LBD"/>
</dbReference>
<keyword evidence="5" id="KW-1133">Transmembrane helix</keyword>
<feature type="region of interest" description="Disordered" evidence="9">
    <location>
        <begin position="294"/>
        <end position="362"/>
    </location>
</feature>
<comment type="subcellular location">
    <subcellularLocation>
        <location evidence="1">Endoplasmic reticulum membrane</location>
    </subcellularLocation>
</comment>
<evidence type="ECO:0000259" key="10">
    <source>
        <dbReference type="PROSITE" id="PS51847"/>
    </source>
</evidence>
<dbReference type="PANTHER" id="PTHR13466">
    <property type="entry name" value="TEX2 PROTEIN-RELATED"/>
    <property type="match status" value="1"/>
</dbReference>
<evidence type="ECO:0000256" key="5">
    <source>
        <dbReference type="ARBA" id="ARBA00022989"/>
    </source>
</evidence>
<keyword evidence="4" id="KW-0256">Endoplasmic reticulum</keyword>
<protein>
    <submittedName>
        <fullName evidence="12">Testis-expressed protein 2-like</fullName>
    </submittedName>
</protein>
<evidence type="ECO:0000313" key="12">
    <source>
        <dbReference type="RefSeq" id="XP_032817018.1"/>
    </source>
</evidence>
<dbReference type="AlphaFoldDB" id="A0AAJ7TFJ2"/>
<evidence type="ECO:0000256" key="4">
    <source>
        <dbReference type="ARBA" id="ARBA00022824"/>
    </source>
</evidence>
<gene>
    <name evidence="12" type="primary">LOC116946181</name>
</gene>
<dbReference type="RefSeq" id="XP_032817018.1">
    <property type="nucleotide sequence ID" value="XM_032961127.1"/>
</dbReference>